<feature type="transmembrane region" description="Helical" evidence="1">
    <location>
        <begin position="229"/>
        <end position="254"/>
    </location>
</feature>
<organism evidence="2 3">
    <name type="scientific">Bacillus nakamurai</name>
    <dbReference type="NCBI Taxonomy" id="1793963"/>
    <lineage>
        <taxon>Bacteria</taxon>
        <taxon>Bacillati</taxon>
        <taxon>Bacillota</taxon>
        <taxon>Bacilli</taxon>
        <taxon>Bacillales</taxon>
        <taxon>Bacillaceae</taxon>
        <taxon>Bacillus</taxon>
    </lineage>
</organism>
<dbReference type="STRING" id="1793963.AXI58_00695"/>
<dbReference type="OrthoDB" id="2805382at2"/>
<dbReference type="Pfam" id="PF05402">
    <property type="entry name" value="PqqD"/>
    <property type="match status" value="1"/>
</dbReference>
<dbReference type="EMBL" id="LSBA01000012">
    <property type="protein sequence ID" value="KXZ20526.1"/>
    <property type="molecule type" value="Genomic_DNA"/>
</dbReference>
<evidence type="ECO:0000313" key="2">
    <source>
        <dbReference type="EMBL" id="KXZ20526.1"/>
    </source>
</evidence>
<gene>
    <name evidence="2" type="ORF">AXI58_00695</name>
</gene>
<protein>
    <submittedName>
        <fullName evidence="2">Metallopeptidase</fullName>
    </submittedName>
</protein>
<feature type="transmembrane region" description="Helical" evidence="1">
    <location>
        <begin position="260"/>
        <end position="283"/>
    </location>
</feature>
<feature type="transmembrane region" description="Helical" evidence="1">
    <location>
        <begin position="167"/>
        <end position="187"/>
    </location>
</feature>
<reference evidence="3" key="1">
    <citation type="submission" date="2016-02" db="EMBL/GenBank/DDBJ databases">
        <authorList>
            <person name="Dunlap C."/>
        </authorList>
    </citation>
    <scope>NUCLEOTIDE SEQUENCE [LARGE SCALE GENOMIC DNA]</scope>
    <source>
        <strain evidence="3">NRRL B-41092</strain>
    </source>
</reference>
<dbReference type="RefSeq" id="WP_061521521.1">
    <property type="nucleotide sequence ID" value="NZ_LSAZ01000003.1"/>
</dbReference>
<dbReference type="InterPro" id="IPR008792">
    <property type="entry name" value="PQQD"/>
</dbReference>
<evidence type="ECO:0000313" key="3">
    <source>
        <dbReference type="Proteomes" id="UP000075430"/>
    </source>
</evidence>
<dbReference type="AlphaFoldDB" id="A0A150F7W9"/>
<accession>A0A150F7W9</accession>
<proteinExistence type="predicted"/>
<keyword evidence="1" id="KW-0472">Membrane</keyword>
<evidence type="ECO:0000256" key="1">
    <source>
        <dbReference type="SAM" id="Phobius"/>
    </source>
</evidence>
<name>A0A150F7W9_9BACI</name>
<dbReference type="Proteomes" id="UP000075430">
    <property type="component" value="Unassembled WGS sequence"/>
</dbReference>
<keyword evidence="1" id="KW-0812">Transmembrane</keyword>
<sequence length="302" mass="34829">MIINMLKYFFAVKKIPYFPENVTLNKKHIMDHDLDTKFPINLTAFHMLKEIDGKKDEQDIVSGISEIFNISESVLLKDLNELLTGLNRRYLINWKYGEHPSFSAFLYRFLSQYHIHYRERFSNQSDSFLSLYINFFHVISRKIILFWLLFLMLSVVSFIAIPNASIINIAIYFSVIYFGLITGTTLHEVIHGLVHRKFVGKHGPKGYLAADIMSVKFLRPVISPYNKKMVLITLLGPLVPGILGVVGVLFTIFFLHENMFSVGILLFFSTYTLHMIYLLPFLGDGKSIIKQLMFRGIGGKSL</sequence>
<feature type="transmembrane region" description="Helical" evidence="1">
    <location>
        <begin position="143"/>
        <end position="161"/>
    </location>
</feature>
<comment type="caution">
    <text evidence="2">The sequence shown here is derived from an EMBL/GenBank/DDBJ whole genome shotgun (WGS) entry which is preliminary data.</text>
</comment>
<keyword evidence="1" id="KW-1133">Transmembrane helix</keyword>
<keyword evidence="3" id="KW-1185">Reference proteome</keyword>